<evidence type="ECO:0000313" key="1">
    <source>
        <dbReference type="EMBL" id="MBU8876554.1"/>
    </source>
</evidence>
<comment type="caution">
    <text evidence="1">The sequence shown here is derived from an EMBL/GenBank/DDBJ whole genome shotgun (WGS) entry which is preliminary data.</text>
</comment>
<accession>A0ABS6IPL2</accession>
<sequence>MDNEADEKRLLQRRRIYLEDRMPDVVAEIERFDEEAIALKDTLSRNPTGELLTKSQRRLNYVRQRLAILNAERVDSNAERNAIIKQLREMAEGGS</sequence>
<dbReference type="RefSeq" id="WP_216965430.1">
    <property type="nucleotide sequence ID" value="NZ_JAHOPB010000002.1"/>
</dbReference>
<organism evidence="1 2">
    <name type="scientific">Reyranella humidisoli</name>
    <dbReference type="NCBI Taxonomy" id="2849149"/>
    <lineage>
        <taxon>Bacteria</taxon>
        <taxon>Pseudomonadati</taxon>
        <taxon>Pseudomonadota</taxon>
        <taxon>Alphaproteobacteria</taxon>
        <taxon>Hyphomicrobiales</taxon>
        <taxon>Reyranellaceae</taxon>
        <taxon>Reyranella</taxon>
    </lineage>
</organism>
<protein>
    <submittedName>
        <fullName evidence="1">Uncharacterized protein</fullName>
    </submittedName>
</protein>
<dbReference type="EMBL" id="JAHOPB010000002">
    <property type="protein sequence ID" value="MBU8876554.1"/>
    <property type="molecule type" value="Genomic_DNA"/>
</dbReference>
<dbReference type="Proteomes" id="UP000727907">
    <property type="component" value="Unassembled WGS sequence"/>
</dbReference>
<reference evidence="1 2" key="1">
    <citation type="submission" date="2021-06" db="EMBL/GenBank/DDBJ databases">
        <authorList>
            <person name="Lee D.H."/>
        </authorList>
    </citation>
    <scope>NUCLEOTIDE SEQUENCE [LARGE SCALE GENOMIC DNA]</scope>
    <source>
        <strain evidence="1 2">MMS21-HV4-11</strain>
    </source>
</reference>
<gene>
    <name evidence="1" type="ORF">KQ910_22465</name>
</gene>
<keyword evidence="2" id="KW-1185">Reference proteome</keyword>
<proteinExistence type="predicted"/>
<evidence type="ECO:0000313" key="2">
    <source>
        <dbReference type="Proteomes" id="UP000727907"/>
    </source>
</evidence>
<name>A0ABS6IPL2_9HYPH</name>